<comment type="cofactor">
    <cofactor evidence="1 5 7 8">
        <name>pyridoxal 5'-phosphate</name>
        <dbReference type="ChEBI" id="CHEBI:597326"/>
    </cofactor>
</comment>
<feature type="binding site" evidence="5">
    <location>
        <begin position="267"/>
        <end position="270"/>
    </location>
    <ligand>
        <name>pyridoxal 5'-phosphate</name>
        <dbReference type="ChEBI" id="CHEBI:597326"/>
    </ligand>
</feature>
<dbReference type="UniPathway" id="UPA00034">
    <property type="reaction ID" value="UER00027"/>
</dbReference>
<dbReference type="InterPro" id="IPR000183">
    <property type="entry name" value="Orn/DAP/Arg_de-COase"/>
</dbReference>
<dbReference type="Gene3D" id="2.40.37.10">
    <property type="entry name" value="Lyase, Ornithine Decarboxylase, Chain A, domain 1"/>
    <property type="match status" value="1"/>
</dbReference>
<dbReference type="PROSITE" id="PS00878">
    <property type="entry name" value="ODR_DC_2_1"/>
    <property type="match status" value="1"/>
</dbReference>
<evidence type="ECO:0000256" key="4">
    <source>
        <dbReference type="ARBA" id="ARBA00023239"/>
    </source>
</evidence>
<accession>A0A1F6CVQ1</accession>
<feature type="binding site" evidence="5">
    <location>
        <position position="270"/>
    </location>
    <ligand>
        <name>substrate</name>
    </ligand>
</feature>
<feature type="active site" description="Proton donor" evidence="7">
    <location>
        <position position="336"/>
    </location>
</feature>
<dbReference type="Gene3D" id="3.20.20.10">
    <property type="entry name" value="Alanine racemase"/>
    <property type="match status" value="1"/>
</dbReference>
<dbReference type="Proteomes" id="UP000178606">
    <property type="component" value="Unassembled WGS sequence"/>
</dbReference>
<feature type="binding site" evidence="5">
    <location>
        <position position="371"/>
    </location>
    <ligand>
        <name>substrate</name>
    </ligand>
</feature>
<dbReference type="HAMAP" id="MF_02120">
    <property type="entry name" value="LysA"/>
    <property type="match status" value="1"/>
</dbReference>
<evidence type="ECO:0000313" key="11">
    <source>
        <dbReference type="Proteomes" id="UP000178606"/>
    </source>
</evidence>
<keyword evidence="5 8" id="KW-0457">Lysine biosynthesis</keyword>
<comment type="similarity">
    <text evidence="5">Belongs to the Orn/Lys/Arg decarboxylase class-II family. LysA subfamily.</text>
</comment>
<dbReference type="InterPro" id="IPR009006">
    <property type="entry name" value="Ala_racemase/Decarboxylase_C"/>
</dbReference>
<dbReference type="InterPro" id="IPR022644">
    <property type="entry name" value="De-COase2_N"/>
</dbReference>
<comment type="catalytic activity">
    <reaction evidence="5 8">
        <text>meso-2,6-diaminopimelate + H(+) = L-lysine + CO2</text>
        <dbReference type="Rhea" id="RHEA:15101"/>
        <dbReference type="ChEBI" id="CHEBI:15378"/>
        <dbReference type="ChEBI" id="CHEBI:16526"/>
        <dbReference type="ChEBI" id="CHEBI:32551"/>
        <dbReference type="ChEBI" id="CHEBI:57791"/>
        <dbReference type="EC" id="4.1.1.20"/>
    </reaction>
</comment>
<keyword evidence="3 5" id="KW-0663">Pyridoxal phosphate</keyword>
<evidence type="ECO:0000256" key="8">
    <source>
        <dbReference type="RuleBase" id="RU003738"/>
    </source>
</evidence>
<evidence type="ECO:0000256" key="3">
    <source>
        <dbReference type="ARBA" id="ARBA00022898"/>
    </source>
</evidence>
<name>A0A1F6CVQ1_HANXR</name>
<dbReference type="PANTHER" id="PTHR43727:SF2">
    <property type="entry name" value="GROUP IV DECARBOXYLASE"/>
    <property type="match status" value="1"/>
</dbReference>
<dbReference type="InterPro" id="IPR002986">
    <property type="entry name" value="DAP_deCOOHase_LysA"/>
</dbReference>
<dbReference type="AlphaFoldDB" id="A0A1F6CVQ1"/>
<evidence type="ECO:0000256" key="1">
    <source>
        <dbReference type="ARBA" id="ARBA00001933"/>
    </source>
</evidence>
<dbReference type="PRINTS" id="PR01181">
    <property type="entry name" value="DAPDCRBXLASE"/>
</dbReference>
<evidence type="ECO:0000313" key="10">
    <source>
        <dbReference type="EMBL" id="OGG53121.1"/>
    </source>
</evidence>
<dbReference type="FunFam" id="3.20.20.10:FF:000003">
    <property type="entry name" value="Diaminopimelate decarboxylase"/>
    <property type="match status" value="1"/>
</dbReference>
<dbReference type="PRINTS" id="PR01179">
    <property type="entry name" value="ODADCRBXLASE"/>
</dbReference>
<feature type="binding site" evidence="5">
    <location>
        <position position="371"/>
    </location>
    <ligand>
        <name>pyridoxal 5'-phosphate</name>
        <dbReference type="ChEBI" id="CHEBI:597326"/>
    </ligand>
</feature>
<comment type="function">
    <text evidence="5">Specifically catalyzes the decarboxylation of meso-diaminopimelate (meso-DAP) to L-lysine.</text>
</comment>
<dbReference type="CDD" id="cd06828">
    <property type="entry name" value="PLPDE_III_DapDC"/>
    <property type="match status" value="1"/>
</dbReference>
<evidence type="ECO:0000256" key="2">
    <source>
        <dbReference type="ARBA" id="ARBA00022793"/>
    </source>
</evidence>
<dbReference type="InterPro" id="IPR029066">
    <property type="entry name" value="PLP-binding_barrel"/>
</dbReference>
<dbReference type="GO" id="GO:0008836">
    <property type="term" value="F:diaminopimelate decarboxylase activity"/>
    <property type="evidence" value="ECO:0007669"/>
    <property type="project" value="UniProtKB-UniRule"/>
</dbReference>
<evidence type="ECO:0000256" key="7">
    <source>
        <dbReference type="PIRSR" id="PIRSR600183-50"/>
    </source>
</evidence>
<feature type="domain" description="Orn/DAP/Arg decarboxylase 2 N-terminal" evidence="9">
    <location>
        <begin position="33"/>
        <end position="273"/>
    </location>
</feature>
<sequence length="412" mass="45640">MEIRDNKLFLGGLSAEQLVAEFGSPLYVYEEDTLRRRIHDLKTHITYPDLRIHYACKANTNVTLMRILREEGAYLDAVAPGEVFLALRAGYRPEHILYTGNSTSRADLEFCKQHGLLVNVESLTQLDAYGEMNPGALIAVRINPDVGAGHHNHCITGGPDSKFGIYQDRIGDVMDRAGRRRLQIVGLHSHIGSGILDLSIYLEVMDIILRVAQEFRGLEFIDFGGGIGVPYRPGERPIDMPAFGKAVTEKFSAYVKSRGRQMALAIEPGRYLVCESGFLLTPVNNVKETPKHKFVGTDTGFNHLIRPMAYGSYHEILNASGAQDGREAVVVAGNICESGDVFTRDEHGPVDRELSRVRIGDVLAICNAGAYGFSMASNYNSRPRPAEILVKDGQARVIRRAETMENLLYGME</sequence>
<feature type="binding site" evidence="5">
    <location>
        <position position="306"/>
    </location>
    <ligand>
        <name>substrate</name>
    </ligand>
</feature>
<comment type="caution">
    <text evidence="10">The sequence shown here is derived from an EMBL/GenBank/DDBJ whole genome shotgun (WGS) entry which is preliminary data.</text>
</comment>
<keyword evidence="5" id="KW-0028">Amino-acid biosynthesis</keyword>
<dbReference type="PANTHER" id="PTHR43727">
    <property type="entry name" value="DIAMINOPIMELATE DECARBOXYLASE"/>
    <property type="match status" value="1"/>
</dbReference>
<feature type="binding site" evidence="5">
    <location>
        <position position="226"/>
    </location>
    <ligand>
        <name>pyridoxal 5'-phosphate</name>
        <dbReference type="ChEBI" id="CHEBI:597326"/>
    </ligand>
</feature>
<dbReference type="NCBIfam" id="TIGR01048">
    <property type="entry name" value="lysA"/>
    <property type="match status" value="1"/>
</dbReference>
<comment type="pathway">
    <text evidence="5 8">Amino-acid biosynthesis; L-lysine biosynthesis via DAP pathway; L-lysine from DL-2,6-diaminopimelate: step 1/1.</text>
</comment>
<dbReference type="EMBL" id="MFKF01000127">
    <property type="protein sequence ID" value="OGG53121.1"/>
    <property type="molecule type" value="Genomic_DNA"/>
</dbReference>
<evidence type="ECO:0000256" key="6">
    <source>
        <dbReference type="NCBIfam" id="TIGR01048"/>
    </source>
</evidence>
<dbReference type="GO" id="GO:0009089">
    <property type="term" value="P:lysine biosynthetic process via diaminopimelate"/>
    <property type="evidence" value="ECO:0007669"/>
    <property type="project" value="UniProtKB-UniRule"/>
</dbReference>
<dbReference type="InterPro" id="IPR022653">
    <property type="entry name" value="De-COase2_pyr-phos_BS"/>
</dbReference>
<keyword evidence="4 5" id="KW-0456">Lyase</keyword>
<evidence type="ECO:0000256" key="5">
    <source>
        <dbReference type="HAMAP-Rule" id="MF_02120"/>
    </source>
</evidence>
<dbReference type="EC" id="4.1.1.20" evidence="5 6"/>
<feature type="binding site" evidence="5">
    <location>
        <position position="337"/>
    </location>
    <ligand>
        <name>substrate</name>
    </ligand>
</feature>
<dbReference type="Pfam" id="PF02784">
    <property type="entry name" value="Orn_Arg_deC_N"/>
    <property type="match status" value="1"/>
</dbReference>
<dbReference type="SUPFAM" id="SSF50621">
    <property type="entry name" value="Alanine racemase C-terminal domain-like"/>
    <property type="match status" value="1"/>
</dbReference>
<proteinExistence type="inferred from homology"/>
<dbReference type="GO" id="GO:0030170">
    <property type="term" value="F:pyridoxal phosphate binding"/>
    <property type="evidence" value="ECO:0007669"/>
    <property type="project" value="UniProtKB-UniRule"/>
</dbReference>
<feature type="binding site" evidence="5">
    <location>
        <position position="310"/>
    </location>
    <ligand>
        <name>substrate</name>
    </ligand>
</feature>
<evidence type="ECO:0000259" key="9">
    <source>
        <dbReference type="Pfam" id="PF02784"/>
    </source>
</evidence>
<dbReference type="SUPFAM" id="SSF51419">
    <property type="entry name" value="PLP-binding barrel"/>
    <property type="match status" value="1"/>
</dbReference>
<organism evidence="10 11">
    <name type="scientific">Handelsmanbacteria sp. (strain RIFCSPLOWO2_12_FULL_64_10)</name>
    <dbReference type="NCBI Taxonomy" id="1817868"/>
    <lineage>
        <taxon>Bacteria</taxon>
        <taxon>Candidatus Handelsmaniibacteriota</taxon>
    </lineage>
</organism>
<comment type="subunit">
    <text evidence="5">Homodimer.</text>
</comment>
<gene>
    <name evidence="5" type="primary">lysA</name>
    <name evidence="10" type="ORF">A3F84_14130</name>
</gene>
<feature type="modified residue" description="N6-(pyridoxal phosphate)lysine" evidence="5 7">
    <location>
        <position position="57"/>
    </location>
</feature>
<protein>
    <recommendedName>
        <fullName evidence="5 6">Diaminopimelate decarboxylase</fullName>
        <shortName evidence="5">DAP decarboxylase</shortName>
        <shortName evidence="5">DAPDC</shortName>
        <ecNumber evidence="5 6">4.1.1.20</ecNumber>
    </recommendedName>
</protein>
<reference evidence="10 11" key="1">
    <citation type="journal article" date="2016" name="Nat. Commun.">
        <title>Thousands of microbial genomes shed light on interconnected biogeochemical processes in an aquifer system.</title>
        <authorList>
            <person name="Anantharaman K."/>
            <person name="Brown C.T."/>
            <person name="Hug L.A."/>
            <person name="Sharon I."/>
            <person name="Castelle C.J."/>
            <person name="Probst A.J."/>
            <person name="Thomas B.C."/>
            <person name="Singh A."/>
            <person name="Wilkins M.J."/>
            <person name="Karaoz U."/>
            <person name="Brodie E.L."/>
            <person name="Williams K.H."/>
            <person name="Hubbard S.S."/>
            <person name="Banfield J.F."/>
        </authorList>
    </citation>
    <scope>NUCLEOTIDE SEQUENCE [LARGE SCALE GENOMIC DNA]</scope>
    <source>
        <strain evidence="11">RIFCSPLOWO2_12_FULL_64_10</strain>
    </source>
</reference>
<keyword evidence="2 5" id="KW-0210">Decarboxylase</keyword>